<dbReference type="EMBL" id="GBRH01245342">
    <property type="protein sequence ID" value="JAD52553.1"/>
    <property type="molecule type" value="Transcribed_RNA"/>
</dbReference>
<sequence>MISFLILNRIKLMHGLCASSTVSSCSTDSCCISPLALPCFCTVYLDVNSSSSFQILTNLVSWFCSQSLLNSIISFLSPKCTKKFAARCCMHHRLRMSLHGCGSC</sequence>
<reference evidence="2" key="1">
    <citation type="submission" date="2014-09" db="EMBL/GenBank/DDBJ databases">
        <authorList>
            <person name="Magalhaes I.L.F."/>
            <person name="Oliveira U."/>
            <person name="Santos F.R."/>
            <person name="Vidigal T.H.D.A."/>
            <person name="Brescovit A.D."/>
            <person name="Santos A.J."/>
        </authorList>
    </citation>
    <scope>NUCLEOTIDE SEQUENCE</scope>
    <source>
        <tissue evidence="2">Shoot tissue taken approximately 20 cm above the soil surface</tissue>
    </source>
</reference>
<evidence type="ECO:0000313" key="2">
    <source>
        <dbReference type="EMBL" id="JAD52553.1"/>
    </source>
</evidence>
<reference evidence="2" key="2">
    <citation type="journal article" date="2015" name="Data Brief">
        <title>Shoot transcriptome of the giant reed, Arundo donax.</title>
        <authorList>
            <person name="Barrero R.A."/>
            <person name="Guerrero F.D."/>
            <person name="Moolhuijzen P."/>
            <person name="Goolsby J.A."/>
            <person name="Tidwell J."/>
            <person name="Bellgard S.E."/>
            <person name="Bellgard M.I."/>
        </authorList>
    </citation>
    <scope>NUCLEOTIDE SEQUENCE</scope>
    <source>
        <tissue evidence="2">Shoot tissue taken approximately 20 cm above the soil surface</tissue>
    </source>
</reference>
<feature type="chain" id="PRO_5011977528" description="Secreted protein" evidence="1">
    <location>
        <begin position="16"/>
        <end position="104"/>
    </location>
</feature>
<dbReference type="AlphaFoldDB" id="A0A0A9ARS6"/>
<organism evidence="2">
    <name type="scientific">Arundo donax</name>
    <name type="common">Giant reed</name>
    <name type="synonym">Donax arundinaceus</name>
    <dbReference type="NCBI Taxonomy" id="35708"/>
    <lineage>
        <taxon>Eukaryota</taxon>
        <taxon>Viridiplantae</taxon>
        <taxon>Streptophyta</taxon>
        <taxon>Embryophyta</taxon>
        <taxon>Tracheophyta</taxon>
        <taxon>Spermatophyta</taxon>
        <taxon>Magnoliopsida</taxon>
        <taxon>Liliopsida</taxon>
        <taxon>Poales</taxon>
        <taxon>Poaceae</taxon>
        <taxon>PACMAD clade</taxon>
        <taxon>Arundinoideae</taxon>
        <taxon>Arundineae</taxon>
        <taxon>Arundo</taxon>
    </lineage>
</organism>
<name>A0A0A9ARS6_ARUDO</name>
<feature type="signal peptide" evidence="1">
    <location>
        <begin position="1"/>
        <end position="15"/>
    </location>
</feature>
<evidence type="ECO:0008006" key="3">
    <source>
        <dbReference type="Google" id="ProtNLM"/>
    </source>
</evidence>
<proteinExistence type="predicted"/>
<evidence type="ECO:0000256" key="1">
    <source>
        <dbReference type="SAM" id="SignalP"/>
    </source>
</evidence>
<keyword evidence="1" id="KW-0732">Signal</keyword>
<protein>
    <recommendedName>
        <fullName evidence="3">Secreted protein</fullName>
    </recommendedName>
</protein>
<accession>A0A0A9ARS6</accession>